<dbReference type="Proteomes" id="UP000319783">
    <property type="component" value="Unassembled WGS sequence"/>
</dbReference>
<dbReference type="EMBL" id="SULG01000064">
    <property type="protein sequence ID" value="TLD41072.1"/>
    <property type="molecule type" value="Genomic_DNA"/>
</dbReference>
<dbReference type="AlphaFoldDB" id="A0A533Q8W8"/>
<evidence type="ECO:0000313" key="3">
    <source>
        <dbReference type="Proteomes" id="UP000319783"/>
    </source>
</evidence>
<feature type="signal peptide" evidence="1">
    <location>
        <begin position="1"/>
        <end position="21"/>
    </location>
</feature>
<gene>
    <name evidence="2" type="ORF">JETT_2681</name>
</gene>
<sequence length="66" mass="7361">MKFFGLSVVLLFALSLAGGHASGEDTARKLTQEEFTRKTQRLQLPFITNEGQADTSQSERYTAYFG</sequence>
<evidence type="ECO:0000256" key="1">
    <source>
        <dbReference type="SAM" id="SignalP"/>
    </source>
</evidence>
<feature type="chain" id="PRO_5021725344" evidence="1">
    <location>
        <begin position="22"/>
        <end position="66"/>
    </location>
</feature>
<reference evidence="2 3" key="1">
    <citation type="submission" date="2019-04" db="EMBL/GenBank/DDBJ databases">
        <title>Genome of a novel bacterium Candidatus Jettenia ecosi reconstructed from metagenome of an anammox bioreactor.</title>
        <authorList>
            <person name="Mardanov A.V."/>
            <person name="Beletsky A.V."/>
            <person name="Ravin N.V."/>
            <person name="Botchkova E.A."/>
            <person name="Litti Y.V."/>
            <person name="Nozhevnikova A.N."/>
        </authorList>
    </citation>
    <scope>NUCLEOTIDE SEQUENCE [LARGE SCALE GENOMIC DNA]</scope>
    <source>
        <strain evidence="2">J2</strain>
    </source>
</reference>
<protein>
    <submittedName>
        <fullName evidence="2">Uncharacterized protein</fullName>
    </submittedName>
</protein>
<evidence type="ECO:0000313" key="2">
    <source>
        <dbReference type="EMBL" id="TLD41072.1"/>
    </source>
</evidence>
<comment type="caution">
    <text evidence="2">The sequence shown here is derived from an EMBL/GenBank/DDBJ whole genome shotgun (WGS) entry which is preliminary data.</text>
</comment>
<keyword evidence="1" id="KW-0732">Signal</keyword>
<organism evidence="2 3">
    <name type="scientific">Candidatus Jettenia ecosi</name>
    <dbReference type="NCBI Taxonomy" id="2494326"/>
    <lineage>
        <taxon>Bacteria</taxon>
        <taxon>Pseudomonadati</taxon>
        <taxon>Planctomycetota</taxon>
        <taxon>Candidatus Brocadiia</taxon>
        <taxon>Candidatus Brocadiales</taxon>
        <taxon>Candidatus Brocadiaceae</taxon>
        <taxon>Candidatus Jettenia</taxon>
    </lineage>
</organism>
<accession>A0A533Q8W8</accession>
<name>A0A533Q8W8_9BACT</name>
<proteinExistence type="predicted"/>